<proteinExistence type="predicted"/>
<organism evidence="1 2">
    <name type="scientific">Azoarcus indigens</name>
    <dbReference type="NCBI Taxonomy" id="29545"/>
    <lineage>
        <taxon>Bacteria</taxon>
        <taxon>Pseudomonadati</taxon>
        <taxon>Pseudomonadota</taxon>
        <taxon>Betaproteobacteria</taxon>
        <taxon>Rhodocyclales</taxon>
        <taxon>Zoogloeaceae</taxon>
        <taxon>Azoarcus</taxon>
    </lineage>
</organism>
<comment type="caution">
    <text evidence="1">The sequence shown here is derived from an EMBL/GenBank/DDBJ whole genome shotgun (WGS) entry which is preliminary data.</text>
</comment>
<reference evidence="1 2" key="1">
    <citation type="submission" date="2019-03" db="EMBL/GenBank/DDBJ databases">
        <title>Genomic Encyclopedia of Type Strains, Phase IV (KMG-IV): sequencing the most valuable type-strain genomes for metagenomic binning, comparative biology and taxonomic classification.</title>
        <authorList>
            <person name="Goeker M."/>
        </authorList>
    </citation>
    <scope>NUCLEOTIDE SEQUENCE [LARGE SCALE GENOMIC DNA]</scope>
    <source>
        <strain evidence="1 2">DSM 12121</strain>
    </source>
</reference>
<accession>A0A4R6DWL1</accession>
<dbReference type="EMBL" id="SNVV01000012">
    <property type="protein sequence ID" value="TDN49174.1"/>
    <property type="molecule type" value="Genomic_DNA"/>
</dbReference>
<name>A0A4R6DWL1_9RHOO</name>
<dbReference type="OrthoDB" id="4553984at2"/>
<evidence type="ECO:0008006" key="3">
    <source>
        <dbReference type="Google" id="ProtNLM"/>
    </source>
</evidence>
<dbReference type="RefSeq" id="WP_133592611.1">
    <property type="nucleotide sequence ID" value="NZ_SNVV01000012.1"/>
</dbReference>
<evidence type="ECO:0000313" key="2">
    <source>
        <dbReference type="Proteomes" id="UP000295129"/>
    </source>
</evidence>
<dbReference type="Proteomes" id="UP000295129">
    <property type="component" value="Unassembled WGS sequence"/>
</dbReference>
<dbReference type="AlphaFoldDB" id="A0A4R6DWL1"/>
<evidence type="ECO:0000313" key="1">
    <source>
        <dbReference type="EMBL" id="TDN49174.1"/>
    </source>
</evidence>
<protein>
    <recommendedName>
        <fullName evidence="3">Bacteriophage lambda head decoration protein D</fullName>
    </recommendedName>
</protein>
<sequence length="172" mass="17282">MAQRFLARLGGETKQVEAKAASVGAADAGKIPALGDDGRLDGSMMPAGIGADTQILPASEALAAGTFVNIWADAGVAKVRLADNSNGRPADGYVLEAVSSAADATVYPLDGTNSALTGLAPGSKYYLGTAGAVTATALDETNSSNANKISQYLGKAKSVSELITTDDGYVVL</sequence>
<keyword evidence="2" id="KW-1185">Reference proteome</keyword>
<gene>
    <name evidence="1" type="ORF">C7389_11225</name>
</gene>